<dbReference type="Proteomes" id="UP000515162">
    <property type="component" value="Chromosome 3L"/>
</dbReference>
<dbReference type="GeneID" id="117139779"/>
<accession>A0A6P8K650</accession>
<feature type="region of interest" description="Disordered" evidence="1">
    <location>
        <begin position="69"/>
        <end position="108"/>
    </location>
</feature>
<evidence type="ECO:0000313" key="2">
    <source>
        <dbReference type="Proteomes" id="UP000515162"/>
    </source>
</evidence>
<evidence type="ECO:0000313" key="3">
    <source>
        <dbReference type="RefSeq" id="XP_033158281.1"/>
    </source>
</evidence>
<keyword evidence="2" id="KW-1185">Reference proteome</keyword>
<gene>
    <name evidence="3" type="primary">LOC117139779</name>
</gene>
<evidence type="ECO:0000256" key="1">
    <source>
        <dbReference type="SAM" id="MobiDB-lite"/>
    </source>
</evidence>
<dbReference type="RefSeq" id="XP_033158281.1">
    <property type="nucleotide sequence ID" value="XM_033302390.1"/>
</dbReference>
<sequence>MASIDEGSRVERRFCALGSHTLRKPYRQLNNKYLVRFACLLNSEIRVGNLICCKCYTDLVRLYRKKNDNAKRHKMARETAASITDVSGSQSSSHQRSTSSASSLRELQASSQSSEFGASYSEGIVTADDALCSQRSLSHDSDNVPTTSAAAIQKRQLARANVMGKPSQRVSFAQTTSDSDDYDPNSNLSLNAVNGTRLPHIQPIPKRRPTVLDKPSMDIYLMGTTGG</sequence>
<feature type="compositionally biased region" description="Low complexity" evidence="1">
    <location>
        <begin position="87"/>
        <end position="103"/>
    </location>
</feature>
<reference evidence="3" key="1">
    <citation type="submission" date="2025-08" db="UniProtKB">
        <authorList>
            <consortium name="RefSeq"/>
        </authorList>
    </citation>
    <scope>IDENTIFICATION</scope>
    <source>
        <strain evidence="3">Mau12</strain>
        <tissue evidence="3">Whole Body</tissue>
    </source>
</reference>
<proteinExistence type="predicted"/>
<name>A0A6P8K650_DROMA</name>
<dbReference type="AlphaFoldDB" id="A0A6P8K650"/>
<organism evidence="2 3">
    <name type="scientific">Drosophila mauritiana</name>
    <name type="common">Fruit fly</name>
    <dbReference type="NCBI Taxonomy" id="7226"/>
    <lineage>
        <taxon>Eukaryota</taxon>
        <taxon>Metazoa</taxon>
        <taxon>Ecdysozoa</taxon>
        <taxon>Arthropoda</taxon>
        <taxon>Hexapoda</taxon>
        <taxon>Insecta</taxon>
        <taxon>Pterygota</taxon>
        <taxon>Neoptera</taxon>
        <taxon>Endopterygota</taxon>
        <taxon>Diptera</taxon>
        <taxon>Brachycera</taxon>
        <taxon>Muscomorpha</taxon>
        <taxon>Ephydroidea</taxon>
        <taxon>Drosophilidae</taxon>
        <taxon>Drosophila</taxon>
        <taxon>Sophophora</taxon>
    </lineage>
</organism>
<protein>
    <submittedName>
        <fullName evidence="3">Uncharacterized protein LOC117139779</fullName>
    </submittedName>
</protein>